<keyword evidence="6" id="KW-0800">Toxin</keyword>
<dbReference type="InterPro" id="IPR006226">
    <property type="entry name" value="Mtu_PIN"/>
</dbReference>
<protein>
    <recommendedName>
        <fullName evidence="6">Ribonuclease VapC</fullName>
        <shortName evidence="6">RNase VapC</shortName>
        <ecNumber evidence="6">3.1.-.-</ecNumber>
    </recommendedName>
    <alternativeName>
        <fullName evidence="6">Toxin VapC</fullName>
    </alternativeName>
</protein>
<organism evidence="8 9">
    <name type="scientific">Nocardia lasii</name>
    <dbReference type="NCBI Taxonomy" id="1616107"/>
    <lineage>
        <taxon>Bacteria</taxon>
        <taxon>Bacillati</taxon>
        <taxon>Actinomycetota</taxon>
        <taxon>Actinomycetes</taxon>
        <taxon>Mycobacteriales</taxon>
        <taxon>Nocardiaceae</taxon>
        <taxon>Nocardia</taxon>
    </lineage>
</organism>
<sequence>MTPLLDANVLIALVVTDHTHHDAAETWFADSEDNFATCPITQGSLVRLLLREGWPVPTALAALAAMSSHERHEFWPDSVAFTDITLDGVIGHRQVTDCYLAALARAKKGRLVTFDKGLAAQHPDVSELLSV</sequence>
<evidence type="ECO:0000259" key="7">
    <source>
        <dbReference type="Pfam" id="PF01850"/>
    </source>
</evidence>
<dbReference type="Proteomes" id="UP001596223">
    <property type="component" value="Unassembled WGS sequence"/>
</dbReference>
<keyword evidence="4 6" id="KW-0378">Hydrolase</keyword>
<comment type="function">
    <text evidence="6">Toxic component of a toxin-antitoxin (TA) system. An RNase.</text>
</comment>
<evidence type="ECO:0000256" key="1">
    <source>
        <dbReference type="ARBA" id="ARBA00022649"/>
    </source>
</evidence>
<evidence type="ECO:0000313" key="9">
    <source>
        <dbReference type="Proteomes" id="UP001596223"/>
    </source>
</evidence>
<keyword evidence="5 6" id="KW-0460">Magnesium</keyword>
<keyword evidence="9" id="KW-1185">Reference proteome</keyword>
<dbReference type="InterPro" id="IPR022907">
    <property type="entry name" value="VapC_family"/>
</dbReference>
<name>A0ABW1K0G7_9NOCA</name>
<dbReference type="EC" id="3.1.-.-" evidence="6"/>
<keyword evidence="2 6" id="KW-0540">Nuclease</keyword>
<gene>
    <name evidence="6" type="primary">vapC</name>
    <name evidence="8" type="ORF">ACFP3H_23125</name>
</gene>
<dbReference type="InterPro" id="IPR002716">
    <property type="entry name" value="PIN_dom"/>
</dbReference>
<dbReference type="HAMAP" id="MF_00265">
    <property type="entry name" value="VapC_Nob1"/>
    <property type="match status" value="1"/>
</dbReference>
<feature type="binding site" evidence="6">
    <location>
        <position position="6"/>
    </location>
    <ligand>
        <name>Mg(2+)</name>
        <dbReference type="ChEBI" id="CHEBI:18420"/>
    </ligand>
</feature>
<evidence type="ECO:0000256" key="4">
    <source>
        <dbReference type="ARBA" id="ARBA00022801"/>
    </source>
</evidence>
<evidence type="ECO:0000256" key="2">
    <source>
        <dbReference type="ARBA" id="ARBA00022722"/>
    </source>
</evidence>
<comment type="similarity">
    <text evidence="6">Belongs to the PINc/VapC protein family.</text>
</comment>
<dbReference type="Gene3D" id="3.40.50.1010">
    <property type="entry name" value="5'-nuclease"/>
    <property type="match status" value="1"/>
</dbReference>
<keyword evidence="1 6" id="KW-1277">Toxin-antitoxin system</keyword>
<comment type="cofactor">
    <cofactor evidence="6">
        <name>Mg(2+)</name>
        <dbReference type="ChEBI" id="CHEBI:18420"/>
    </cofactor>
</comment>
<evidence type="ECO:0000313" key="8">
    <source>
        <dbReference type="EMBL" id="MFC6013958.1"/>
    </source>
</evidence>
<feature type="binding site" evidence="6">
    <location>
        <position position="97"/>
    </location>
    <ligand>
        <name>Mg(2+)</name>
        <dbReference type="ChEBI" id="CHEBI:18420"/>
    </ligand>
</feature>
<feature type="domain" description="PIN" evidence="7">
    <location>
        <begin position="4"/>
        <end position="119"/>
    </location>
</feature>
<reference evidence="9" key="1">
    <citation type="journal article" date="2019" name="Int. J. Syst. Evol. Microbiol.">
        <title>The Global Catalogue of Microorganisms (GCM) 10K type strain sequencing project: providing services to taxonomists for standard genome sequencing and annotation.</title>
        <authorList>
            <consortium name="The Broad Institute Genomics Platform"/>
            <consortium name="The Broad Institute Genome Sequencing Center for Infectious Disease"/>
            <person name="Wu L."/>
            <person name="Ma J."/>
        </authorList>
    </citation>
    <scope>NUCLEOTIDE SEQUENCE [LARGE SCALE GENOMIC DNA]</scope>
    <source>
        <strain evidence="9">CCUG 36956</strain>
    </source>
</reference>
<dbReference type="RefSeq" id="WP_378609123.1">
    <property type="nucleotide sequence ID" value="NZ_JBHSQN010000015.1"/>
</dbReference>
<proteinExistence type="inferred from homology"/>
<dbReference type="Pfam" id="PF01850">
    <property type="entry name" value="PIN"/>
    <property type="match status" value="1"/>
</dbReference>
<keyword evidence="3 6" id="KW-0479">Metal-binding</keyword>
<comment type="caution">
    <text evidence="8">The sequence shown here is derived from an EMBL/GenBank/DDBJ whole genome shotgun (WGS) entry which is preliminary data.</text>
</comment>
<dbReference type="SUPFAM" id="SSF88723">
    <property type="entry name" value="PIN domain-like"/>
    <property type="match status" value="1"/>
</dbReference>
<evidence type="ECO:0000256" key="5">
    <source>
        <dbReference type="ARBA" id="ARBA00022842"/>
    </source>
</evidence>
<dbReference type="NCBIfam" id="TIGR00028">
    <property type="entry name" value="Mtu_PIN_fam"/>
    <property type="match status" value="1"/>
</dbReference>
<dbReference type="InterPro" id="IPR029060">
    <property type="entry name" value="PIN-like_dom_sf"/>
</dbReference>
<dbReference type="EMBL" id="JBHSQN010000015">
    <property type="protein sequence ID" value="MFC6013958.1"/>
    <property type="molecule type" value="Genomic_DNA"/>
</dbReference>
<evidence type="ECO:0000256" key="6">
    <source>
        <dbReference type="HAMAP-Rule" id="MF_00265"/>
    </source>
</evidence>
<accession>A0ABW1K0G7</accession>
<evidence type="ECO:0000256" key="3">
    <source>
        <dbReference type="ARBA" id="ARBA00022723"/>
    </source>
</evidence>